<dbReference type="SMART" id="SM00186">
    <property type="entry name" value="FBG"/>
    <property type="match status" value="1"/>
</dbReference>
<dbReference type="Proteomes" id="UP000887566">
    <property type="component" value="Unplaced"/>
</dbReference>
<organism evidence="3 4">
    <name type="scientific">Plectus sambesii</name>
    <dbReference type="NCBI Taxonomy" id="2011161"/>
    <lineage>
        <taxon>Eukaryota</taxon>
        <taxon>Metazoa</taxon>
        <taxon>Ecdysozoa</taxon>
        <taxon>Nematoda</taxon>
        <taxon>Chromadorea</taxon>
        <taxon>Plectida</taxon>
        <taxon>Plectina</taxon>
        <taxon>Plectoidea</taxon>
        <taxon>Plectidae</taxon>
        <taxon>Plectus</taxon>
    </lineage>
</organism>
<dbReference type="NCBIfam" id="NF040941">
    <property type="entry name" value="GGGWT_bact"/>
    <property type="match status" value="1"/>
</dbReference>
<evidence type="ECO:0000313" key="3">
    <source>
        <dbReference type="Proteomes" id="UP000887566"/>
    </source>
</evidence>
<dbReference type="Pfam" id="PF00147">
    <property type="entry name" value="Fibrinogen_C"/>
    <property type="match status" value="1"/>
</dbReference>
<dbReference type="PANTHER" id="PTHR19143:SF327">
    <property type="entry name" value="FI21813P1-RELATED"/>
    <property type="match status" value="1"/>
</dbReference>
<sequence>MWFSAEDYCTNTFVGAHLVSICSAFENANIMAIVASAKATPMAGPIWIGLNDIENPGNFQWTDESNCTYRNWQPGEPNTNSTTQCVSMLATGNGKWITGNCAVEQYFVCEMVASSSTPAFTTMSTSIKSSTIRTTYPYSTASTTSKMSTSQMSSAKDCHELHQRDSKLPSGVYMLNPPGIPAFNAYCDMETDGGGWTVFQRRINAELSFYNNSWNEYKVGFNNGLENNLWLGNDRIHVLSTKDANVELRIDLWGDRNPSSNNSNGYWWVKHTNFSIDDEAHFYTLHVSYAYTGNATMDANYSMHYSNNFNFSTVDSINGAESICFEAFHYGGWWIVSCAPQALNGKYVPKFWGDIFGFHWYNGYYDINQEQSRMMLRSIM</sequence>
<dbReference type="InterPro" id="IPR014716">
    <property type="entry name" value="Fibrinogen_a/b/g_C_1"/>
</dbReference>
<dbReference type="SUPFAM" id="SSF56496">
    <property type="entry name" value="Fibrinogen C-terminal domain-like"/>
    <property type="match status" value="1"/>
</dbReference>
<dbReference type="Pfam" id="PF00059">
    <property type="entry name" value="Lectin_C"/>
    <property type="match status" value="1"/>
</dbReference>
<feature type="domain" description="C-type lectin" evidence="1">
    <location>
        <begin position="1"/>
        <end position="110"/>
    </location>
</feature>
<dbReference type="InterPro" id="IPR036056">
    <property type="entry name" value="Fibrinogen-like_C"/>
</dbReference>
<name>A0A914W2M2_9BILA</name>
<accession>A0A914W2M2</accession>
<feature type="domain" description="Fibrinogen C-terminal" evidence="2">
    <location>
        <begin position="149"/>
        <end position="380"/>
    </location>
</feature>
<proteinExistence type="predicted"/>
<dbReference type="InterPro" id="IPR001304">
    <property type="entry name" value="C-type_lectin-like"/>
</dbReference>
<dbReference type="InterPro" id="IPR016187">
    <property type="entry name" value="CTDL_fold"/>
</dbReference>
<keyword evidence="3" id="KW-1185">Reference proteome</keyword>
<dbReference type="InterPro" id="IPR002181">
    <property type="entry name" value="Fibrinogen_a/b/g_C_dom"/>
</dbReference>
<dbReference type="Gene3D" id="3.10.100.10">
    <property type="entry name" value="Mannose-Binding Protein A, subunit A"/>
    <property type="match status" value="1"/>
</dbReference>
<dbReference type="CDD" id="cd00037">
    <property type="entry name" value="CLECT"/>
    <property type="match status" value="1"/>
</dbReference>
<dbReference type="SMART" id="SM00034">
    <property type="entry name" value="CLECT"/>
    <property type="match status" value="1"/>
</dbReference>
<dbReference type="PROSITE" id="PS50041">
    <property type="entry name" value="C_TYPE_LECTIN_2"/>
    <property type="match status" value="1"/>
</dbReference>
<dbReference type="AlphaFoldDB" id="A0A914W2M2"/>
<evidence type="ECO:0000259" key="2">
    <source>
        <dbReference type="PROSITE" id="PS51406"/>
    </source>
</evidence>
<reference evidence="4" key="1">
    <citation type="submission" date="2022-11" db="UniProtKB">
        <authorList>
            <consortium name="WormBaseParasite"/>
        </authorList>
    </citation>
    <scope>IDENTIFICATION</scope>
</reference>
<dbReference type="GO" id="GO:0005615">
    <property type="term" value="C:extracellular space"/>
    <property type="evidence" value="ECO:0007669"/>
    <property type="project" value="TreeGrafter"/>
</dbReference>
<dbReference type="Gene3D" id="3.90.215.10">
    <property type="entry name" value="Gamma Fibrinogen, chain A, domain 1"/>
    <property type="match status" value="1"/>
</dbReference>
<evidence type="ECO:0000313" key="4">
    <source>
        <dbReference type="WBParaSite" id="PSAMB.scaffold3093size19707.g20300.t1"/>
    </source>
</evidence>
<evidence type="ECO:0000259" key="1">
    <source>
        <dbReference type="PROSITE" id="PS50041"/>
    </source>
</evidence>
<dbReference type="InterPro" id="IPR050373">
    <property type="entry name" value="Fibrinogen_C-term_domain"/>
</dbReference>
<dbReference type="WBParaSite" id="PSAMB.scaffold3093size19707.g20300.t1">
    <property type="protein sequence ID" value="PSAMB.scaffold3093size19707.g20300.t1"/>
    <property type="gene ID" value="PSAMB.scaffold3093size19707.g20300"/>
</dbReference>
<dbReference type="PANTHER" id="PTHR19143">
    <property type="entry name" value="FIBRINOGEN/TENASCIN/ANGIOPOEITIN"/>
    <property type="match status" value="1"/>
</dbReference>
<protein>
    <submittedName>
        <fullName evidence="4">Uncharacterized protein</fullName>
    </submittedName>
</protein>
<dbReference type="InterPro" id="IPR016186">
    <property type="entry name" value="C-type_lectin-like/link_sf"/>
</dbReference>
<dbReference type="SUPFAM" id="SSF56436">
    <property type="entry name" value="C-type lectin-like"/>
    <property type="match status" value="1"/>
</dbReference>
<dbReference type="PROSITE" id="PS51406">
    <property type="entry name" value="FIBRINOGEN_C_2"/>
    <property type="match status" value="1"/>
</dbReference>